<dbReference type="Proteomes" id="UP000315460">
    <property type="component" value="Unassembled WGS sequence"/>
</dbReference>
<dbReference type="EC" id="1.13.11.-" evidence="5"/>
<dbReference type="EMBL" id="FXTG01000001">
    <property type="protein sequence ID" value="SMO41907.1"/>
    <property type="molecule type" value="Genomic_DNA"/>
</dbReference>
<keyword evidence="7" id="KW-1185">Reference proteome</keyword>
<dbReference type="RefSeq" id="WP_154828092.1">
    <property type="nucleotide sequence ID" value="NZ_BAAAQH010000004.1"/>
</dbReference>
<comment type="caution">
    <text evidence="6">The sequence shown here is derived from an EMBL/GenBank/DDBJ whole genome shotgun (WGS) entry which is preliminary data.</text>
</comment>
<sequence length="505" mass="56479">METEVLGRILSTLPADDDHPYRTGPWRPQHTERAADDLEVIGDLPDDLDGVYLRNTENPVHGALSGIYHPFDGDAMMHVVGFRDGEAFYRNRFVRTDGLLAEQEAGGPLWPGIAEKPTAARVDHGWGARGLLKDSSSTDVTVHNGQALTSFYQCGDLYQLDPLTLETRGKATWDGAFPSDLGVSAHPKVDLATGEMLFFNYGTEAPYMHYGVVDSSDTLVHYTEVPLPGPRLPHDMAYSENYAILNDCPLFWDPEALAHGKYANRFYPDIPTRLAVIPRRGSAEDIVWFEADPTFVLHWTNAYESGDEVILDGFFQKFPLPGDTGEGTAYERAFRFLAADRMGARLHRWHLNMRTGQVREYDLSDRVTEFGMINDRLRGQEYRYTFAAQNKPGWFLFNGVVKHDLLTGAETSYEFEEGVFCSETAMAPRVGATAEDDGYLITITVDMNRDLSECLVLDAQRVEDGPIARVRLPERVSSGTHSTWASGAEIPGWRTHDSMADALRL</sequence>
<name>A0ABY1MXC5_9ACTN</name>
<evidence type="ECO:0000313" key="7">
    <source>
        <dbReference type="Proteomes" id="UP000315460"/>
    </source>
</evidence>
<reference evidence="6 7" key="1">
    <citation type="submission" date="2017-05" db="EMBL/GenBank/DDBJ databases">
        <authorList>
            <person name="Varghese N."/>
            <person name="Submissions S."/>
        </authorList>
    </citation>
    <scope>NUCLEOTIDE SEQUENCE [LARGE SCALE GENOMIC DNA]</scope>
    <source>
        <strain evidence="6 7">DSM 45139</strain>
    </source>
</reference>
<proteinExistence type="inferred from homology"/>
<evidence type="ECO:0000256" key="4">
    <source>
        <dbReference type="ARBA" id="ARBA00023004"/>
    </source>
</evidence>
<evidence type="ECO:0000256" key="2">
    <source>
        <dbReference type="ARBA" id="ARBA00022723"/>
    </source>
</evidence>
<evidence type="ECO:0000256" key="3">
    <source>
        <dbReference type="ARBA" id="ARBA00023002"/>
    </source>
</evidence>
<accession>A0ABY1MXC5</accession>
<comment type="similarity">
    <text evidence="1 5">Belongs to the carotenoid oxygenase family.</text>
</comment>
<dbReference type="InterPro" id="IPR004294">
    <property type="entry name" value="Carotenoid_Oase"/>
</dbReference>
<dbReference type="Pfam" id="PF03055">
    <property type="entry name" value="RPE65"/>
    <property type="match status" value="1"/>
</dbReference>
<comment type="cofactor">
    <cofactor evidence="5">
        <name>Fe(2+)</name>
        <dbReference type="ChEBI" id="CHEBI:29033"/>
    </cofactor>
    <text evidence="5">Binds 1 Fe(2+) ion per subunit.</text>
</comment>
<evidence type="ECO:0000256" key="1">
    <source>
        <dbReference type="ARBA" id="ARBA00006787"/>
    </source>
</evidence>
<keyword evidence="2 5" id="KW-0479">Metal-binding</keyword>
<evidence type="ECO:0000256" key="5">
    <source>
        <dbReference type="RuleBase" id="RU364048"/>
    </source>
</evidence>
<dbReference type="PANTHER" id="PTHR10543">
    <property type="entry name" value="BETA-CAROTENE DIOXYGENASE"/>
    <property type="match status" value="1"/>
</dbReference>
<organism evidence="6 7">
    <name type="scientific">Dietzia kunjamensis subsp. schimae</name>
    <dbReference type="NCBI Taxonomy" id="498198"/>
    <lineage>
        <taxon>Bacteria</taxon>
        <taxon>Bacillati</taxon>
        <taxon>Actinomycetota</taxon>
        <taxon>Actinomycetes</taxon>
        <taxon>Mycobacteriales</taxon>
        <taxon>Dietziaceae</taxon>
        <taxon>Dietzia</taxon>
    </lineage>
</organism>
<keyword evidence="3 5" id="KW-0560">Oxidoreductase</keyword>
<keyword evidence="5 6" id="KW-0223">Dioxygenase</keyword>
<gene>
    <name evidence="6" type="ORF">SAMN06265174_101513</name>
</gene>
<dbReference type="PANTHER" id="PTHR10543:SF89">
    <property type="entry name" value="CAROTENOID 9,10(9',10')-CLEAVAGE DIOXYGENASE 1"/>
    <property type="match status" value="1"/>
</dbReference>
<dbReference type="GO" id="GO:0051213">
    <property type="term" value="F:dioxygenase activity"/>
    <property type="evidence" value="ECO:0007669"/>
    <property type="project" value="UniProtKB-KW"/>
</dbReference>
<keyword evidence="4 5" id="KW-0408">Iron</keyword>
<protein>
    <recommendedName>
        <fullName evidence="5">Dioxygenase</fullName>
        <ecNumber evidence="5">1.13.11.-</ecNumber>
    </recommendedName>
</protein>
<evidence type="ECO:0000313" key="6">
    <source>
        <dbReference type="EMBL" id="SMO41907.1"/>
    </source>
</evidence>